<dbReference type="GO" id="GO:0004659">
    <property type="term" value="F:prenyltransferase activity"/>
    <property type="evidence" value="ECO:0007669"/>
    <property type="project" value="InterPro"/>
</dbReference>
<dbReference type="InterPro" id="IPR033749">
    <property type="entry name" value="Polyprenyl_synt_CS"/>
</dbReference>
<dbReference type="EMBL" id="JASATX010000002">
    <property type="protein sequence ID" value="MDI2098366.1"/>
    <property type="molecule type" value="Genomic_DNA"/>
</dbReference>
<dbReference type="AlphaFoldDB" id="A0AAW6T6T1"/>
<dbReference type="SUPFAM" id="SSF48576">
    <property type="entry name" value="Terpenoid synthases"/>
    <property type="match status" value="1"/>
</dbReference>
<keyword evidence="8" id="KW-1185">Reference proteome</keyword>
<evidence type="ECO:0000256" key="6">
    <source>
        <dbReference type="RuleBase" id="RU004466"/>
    </source>
</evidence>
<evidence type="ECO:0000256" key="3">
    <source>
        <dbReference type="ARBA" id="ARBA00022679"/>
    </source>
</evidence>
<comment type="caution">
    <text evidence="7">The sequence shown here is derived from an EMBL/GenBank/DDBJ whole genome shotgun (WGS) entry which is preliminary data.</text>
</comment>
<accession>A0AAW6T6T1</accession>
<evidence type="ECO:0000256" key="5">
    <source>
        <dbReference type="ARBA" id="ARBA00022842"/>
    </source>
</evidence>
<sequence length="327" mass="34260">MPKRSEIADLEAALQSHLEAVSSRVTSLLEAQFEQLSLQCSPAELVGSLNGGKMLRARLAWLVANAFGTAPREDLVRAGAAIQLLHSASLVHDDIIDDSAVRRGRPTLHILTDAETAILIGDLLVAMAFEHVAPLGREATAALASAFTQLCRGQLSEASLSWGDDACERLEEYARLKTGALFGAAFELGALSTGMQAAEQARCRAAGEWIGVAFQFADDLLDVQTDVSDLDKDHGADIRNGIPTLPIWHAYHSLGGSAEEPGAQALAAASASEASRAFTVGKIAELVERAEAALPTAQRPELLSAAITVTLGSLAQGGAPADGRPLP</sequence>
<dbReference type="SFLD" id="SFLDS00005">
    <property type="entry name" value="Isoprenoid_Synthase_Type_I"/>
    <property type="match status" value="1"/>
</dbReference>
<dbReference type="PANTHER" id="PTHR12001:SF85">
    <property type="entry name" value="SHORT CHAIN ISOPRENYL DIPHOSPHATE SYNTHASE"/>
    <property type="match status" value="1"/>
</dbReference>
<dbReference type="PANTHER" id="PTHR12001">
    <property type="entry name" value="GERANYLGERANYL PYROPHOSPHATE SYNTHASE"/>
    <property type="match status" value="1"/>
</dbReference>
<dbReference type="GO" id="GO:0046872">
    <property type="term" value="F:metal ion binding"/>
    <property type="evidence" value="ECO:0007669"/>
    <property type="project" value="UniProtKB-KW"/>
</dbReference>
<protein>
    <submittedName>
        <fullName evidence="7">Polyprenyl synthetase family protein</fullName>
    </submittedName>
</protein>
<evidence type="ECO:0000313" key="8">
    <source>
        <dbReference type="Proteomes" id="UP001321506"/>
    </source>
</evidence>
<evidence type="ECO:0000313" key="7">
    <source>
        <dbReference type="EMBL" id="MDI2098366.1"/>
    </source>
</evidence>
<reference evidence="7 8" key="1">
    <citation type="submission" date="2023-04" db="EMBL/GenBank/DDBJ databases">
        <title>Klugiella caeni sp. nov. isolated from the sludge of biochemical tank.</title>
        <authorList>
            <person name="Geng K."/>
        </authorList>
    </citation>
    <scope>NUCLEOTIDE SEQUENCE [LARGE SCALE GENOMIC DNA]</scope>
    <source>
        <strain evidence="7 8">YN-L-19</strain>
    </source>
</reference>
<gene>
    <name evidence="7" type="ORF">QF206_05230</name>
</gene>
<dbReference type="Pfam" id="PF00348">
    <property type="entry name" value="polyprenyl_synt"/>
    <property type="match status" value="1"/>
</dbReference>
<keyword evidence="4" id="KW-0479">Metal-binding</keyword>
<evidence type="ECO:0000256" key="4">
    <source>
        <dbReference type="ARBA" id="ARBA00022723"/>
    </source>
</evidence>
<dbReference type="Proteomes" id="UP001321506">
    <property type="component" value="Unassembled WGS sequence"/>
</dbReference>
<dbReference type="CDD" id="cd00685">
    <property type="entry name" value="Trans_IPPS_HT"/>
    <property type="match status" value="1"/>
</dbReference>
<proteinExistence type="inferred from homology"/>
<comment type="similarity">
    <text evidence="2 6">Belongs to the FPP/GGPP synthase family.</text>
</comment>
<keyword evidence="5" id="KW-0460">Magnesium</keyword>
<keyword evidence="3 6" id="KW-0808">Transferase</keyword>
<dbReference type="PROSITE" id="PS00723">
    <property type="entry name" value="POLYPRENYL_SYNTHASE_1"/>
    <property type="match status" value="1"/>
</dbReference>
<name>A0AAW6T6T1_9MICO</name>
<dbReference type="InterPro" id="IPR000092">
    <property type="entry name" value="Polyprenyl_synt"/>
</dbReference>
<evidence type="ECO:0000256" key="1">
    <source>
        <dbReference type="ARBA" id="ARBA00001946"/>
    </source>
</evidence>
<comment type="cofactor">
    <cofactor evidence="1">
        <name>Mg(2+)</name>
        <dbReference type="ChEBI" id="CHEBI:18420"/>
    </cofactor>
</comment>
<dbReference type="Gene3D" id="1.10.600.10">
    <property type="entry name" value="Farnesyl Diphosphate Synthase"/>
    <property type="match status" value="1"/>
</dbReference>
<dbReference type="GO" id="GO:0008299">
    <property type="term" value="P:isoprenoid biosynthetic process"/>
    <property type="evidence" value="ECO:0007669"/>
    <property type="project" value="InterPro"/>
</dbReference>
<dbReference type="RefSeq" id="WP_281488164.1">
    <property type="nucleotide sequence ID" value="NZ_JASATX010000002.1"/>
</dbReference>
<evidence type="ECO:0000256" key="2">
    <source>
        <dbReference type="ARBA" id="ARBA00006706"/>
    </source>
</evidence>
<dbReference type="InterPro" id="IPR008949">
    <property type="entry name" value="Isoprenoid_synthase_dom_sf"/>
</dbReference>
<organism evidence="7 8">
    <name type="scientific">Ruicaihuangia caeni</name>
    <dbReference type="NCBI Taxonomy" id="3042517"/>
    <lineage>
        <taxon>Bacteria</taxon>
        <taxon>Bacillati</taxon>
        <taxon>Actinomycetota</taxon>
        <taxon>Actinomycetes</taxon>
        <taxon>Micrococcales</taxon>
        <taxon>Microbacteriaceae</taxon>
        <taxon>Ruicaihuangia</taxon>
    </lineage>
</organism>